<proteinExistence type="predicted"/>
<gene>
    <name evidence="2" type="ORF">OCBIM_22030880mg</name>
</gene>
<dbReference type="OrthoDB" id="10280425at2759"/>
<protein>
    <submittedName>
        <fullName evidence="2">Uncharacterized protein</fullName>
    </submittedName>
</protein>
<evidence type="ECO:0000256" key="1">
    <source>
        <dbReference type="SAM" id="MobiDB-lite"/>
    </source>
</evidence>
<organism evidence="2">
    <name type="scientific">Octopus bimaculoides</name>
    <name type="common">California two-spotted octopus</name>
    <dbReference type="NCBI Taxonomy" id="37653"/>
    <lineage>
        <taxon>Eukaryota</taxon>
        <taxon>Metazoa</taxon>
        <taxon>Spiralia</taxon>
        <taxon>Lophotrochozoa</taxon>
        <taxon>Mollusca</taxon>
        <taxon>Cephalopoda</taxon>
        <taxon>Coleoidea</taxon>
        <taxon>Octopodiformes</taxon>
        <taxon>Octopoda</taxon>
        <taxon>Incirrata</taxon>
        <taxon>Octopodidae</taxon>
        <taxon>Octopus</taxon>
    </lineage>
</organism>
<dbReference type="EMBL" id="KQ421116">
    <property type="protein sequence ID" value="KOF78384.1"/>
    <property type="molecule type" value="Genomic_DNA"/>
</dbReference>
<sequence length="459" mass="51551">MFTMTSPLDKNLSAVSSPDSAFSEGSMNDFDFEDNSQFETLISQIMYNSEDVQNDMMSYFQSETPSSEEIASFDVDNFFKSDLINDDFFSGDPNTSICTSVYHENPSVFENKLKPVFDDIAFSSRNISDATDNQLSLGEINNAFDQAFDHAFDQPLFGNQSELIESNYFNDKDDPVSVFSDNQKNPEPTYLFPNSSLSTAISSSLPSYHSKCQKLNNCFQECENKFCSEPNLGKYAAKCNSVHANLHGYFSEKQGDNCSSAQMHLLSPSDSSYGIDNSFNYNQTKSSKTFKKKDVFAIPKSPNVISKTSCLQKVLTGHLSCALSPSSFNFPQHQPRNLQPGAFPNKPDSRYFSYMQNLKHKQSDKQLHISNSKKNASNNGNSPKRENVSELEKYLRGIIPMGKDSTGLSYLSDASSKLNHMKKSKSTFLYKLLTGEISQELYSEIDYKLRETERANLAS</sequence>
<reference evidence="2" key="1">
    <citation type="submission" date="2015-07" db="EMBL/GenBank/DDBJ databases">
        <title>MeaNS - Measles Nucleotide Surveillance Program.</title>
        <authorList>
            <person name="Tran T."/>
            <person name="Druce J."/>
        </authorList>
    </citation>
    <scope>NUCLEOTIDE SEQUENCE</scope>
    <source>
        <strain evidence="2">UCB-OBI-ISO-001</strain>
        <tissue evidence="2">Gonad</tissue>
    </source>
</reference>
<feature type="region of interest" description="Disordered" evidence="1">
    <location>
        <begin position="1"/>
        <end position="21"/>
    </location>
</feature>
<evidence type="ECO:0000313" key="2">
    <source>
        <dbReference type="EMBL" id="KOF78384.1"/>
    </source>
</evidence>
<feature type="compositionally biased region" description="Low complexity" evidence="1">
    <location>
        <begin position="370"/>
        <end position="382"/>
    </location>
</feature>
<feature type="region of interest" description="Disordered" evidence="1">
    <location>
        <begin position="362"/>
        <end position="388"/>
    </location>
</feature>
<name>A0A0L8GNF9_OCTBM</name>
<dbReference type="AlphaFoldDB" id="A0A0L8GNF9"/>
<dbReference type="KEGG" id="obi:106875781"/>
<accession>A0A0L8GNF9</accession>